<sequence length="456" mass="50919">MSVGVGSVREPRTIPFHQSLPRLLRDPLGAIEQMGRESQGEITRVNLGMLRPYLVTRPEHVQHILRDNAANYRREGLMWKPLSRLVGEPSGADPAWPLKRRIFQTLLTGKKIATYTDEMAANIADNVDELGRRTGAGTPIDCSDELTRIVYRAILRIFIGDRLSLADADRLGDAITIATTSSFRSRMLLPFVPHAVPLPGDHAFHRAVQNVDDIIFPVIEEARRQGVHERGDEGHDIVSLLLRARDEQGNALDDQGVRDGVVSLFVAGTETTVTALSWLWVVLDAHPEVMVRLRAEIEDVLDGARPTREHLPRLRYTKMVLQELLRIYSVGWIIPRIVAEDDVIDGVRMHRGATIAVSPYLTHRVPDVWPDPHRFDPERFAPGNSRHRFAYLAFGAGPHQCVGSVFFTVEAQLIVASMISRLRPTLHGPAGVEPQAGLTLKPRQPIKISLNPVDGR</sequence>
<dbReference type="OrthoDB" id="3217230at2"/>
<dbReference type="GO" id="GO:0005506">
    <property type="term" value="F:iron ion binding"/>
    <property type="evidence" value="ECO:0007669"/>
    <property type="project" value="InterPro"/>
</dbReference>
<dbReference type="InterPro" id="IPR036396">
    <property type="entry name" value="Cyt_P450_sf"/>
</dbReference>
<comment type="cofactor">
    <cofactor evidence="7">
        <name>heme</name>
        <dbReference type="ChEBI" id="CHEBI:30413"/>
    </cofactor>
</comment>
<dbReference type="GO" id="GO:0016705">
    <property type="term" value="F:oxidoreductase activity, acting on paired donors, with incorporation or reduction of molecular oxygen"/>
    <property type="evidence" value="ECO:0007669"/>
    <property type="project" value="InterPro"/>
</dbReference>
<evidence type="ECO:0000256" key="6">
    <source>
        <dbReference type="ARBA" id="ARBA00023033"/>
    </source>
</evidence>
<reference evidence="9 10" key="1">
    <citation type="submission" date="2019-05" db="EMBL/GenBank/DDBJ databases">
        <title>Draft genome sequence of Actinomadura geliboluensis A8036.</title>
        <authorList>
            <person name="Saricaoglu S."/>
            <person name="Isik K."/>
        </authorList>
    </citation>
    <scope>NUCLEOTIDE SEQUENCE [LARGE SCALE GENOMIC DNA]</scope>
    <source>
        <strain evidence="9 10">A8036</strain>
    </source>
</reference>
<organism evidence="9 10">
    <name type="scientific">Actinomadura geliboluensis</name>
    <dbReference type="NCBI Taxonomy" id="882440"/>
    <lineage>
        <taxon>Bacteria</taxon>
        <taxon>Bacillati</taxon>
        <taxon>Actinomycetota</taxon>
        <taxon>Actinomycetes</taxon>
        <taxon>Streptosporangiales</taxon>
        <taxon>Thermomonosporaceae</taxon>
        <taxon>Actinomadura</taxon>
    </lineage>
</organism>
<gene>
    <name evidence="9" type="ORF">ETD96_38535</name>
</gene>
<evidence type="ECO:0000256" key="4">
    <source>
        <dbReference type="ARBA" id="ARBA00023002"/>
    </source>
</evidence>
<dbReference type="InterPro" id="IPR002401">
    <property type="entry name" value="Cyt_P450_E_grp-I"/>
</dbReference>
<dbReference type="PANTHER" id="PTHR24291">
    <property type="entry name" value="CYTOCHROME P450 FAMILY 4"/>
    <property type="match status" value="1"/>
</dbReference>
<dbReference type="InterPro" id="IPR001128">
    <property type="entry name" value="Cyt_P450"/>
</dbReference>
<dbReference type="RefSeq" id="WP_138641433.1">
    <property type="nucleotide sequence ID" value="NZ_JASWDG010000003.1"/>
</dbReference>
<evidence type="ECO:0000256" key="5">
    <source>
        <dbReference type="ARBA" id="ARBA00023004"/>
    </source>
</evidence>
<keyword evidence="2 7" id="KW-0349">Heme</keyword>
<evidence type="ECO:0000313" key="10">
    <source>
        <dbReference type="Proteomes" id="UP000305238"/>
    </source>
</evidence>
<keyword evidence="10" id="KW-1185">Reference proteome</keyword>
<dbReference type="GO" id="GO:0004497">
    <property type="term" value="F:monooxygenase activity"/>
    <property type="evidence" value="ECO:0007669"/>
    <property type="project" value="UniProtKB-KW"/>
</dbReference>
<proteinExistence type="inferred from homology"/>
<dbReference type="GO" id="GO:0020037">
    <property type="term" value="F:heme binding"/>
    <property type="evidence" value="ECO:0007669"/>
    <property type="project" value="InterPro"/>
</dbReference>
<keyword evidence="5 7" id="KW-0408">Iron</keyword>
<dbReference type="Gene3D" id="1.10.630.10">
    <property type="entry name" value="Cytochrome P450"/>
    <property type="match status" value="1"/>
</dbReference>
<dbReference type="InterPro" id="IPR017972">
    <property type="entry name" value="Cyt_P450_CS"/>
</dbReference>
<evidence type="ECO:0000256" key="1">
    <source>
        <dbReference type="ARBA" id="ARBA00010617"/>
    </source>
</evidence>
<comment type="similarity">
    <text evidence="1 8">Belongs to the cytochrome P450 family.</text>
</comment>
<dbReference type="SUPFAM" id="SSF48264">
    <property type="entry name" value="Cytochrome P450"/>
    <property type="match status" value="1"/>
</dbReference>
<evidence type="ECO:0000313" key="9">
    <source>
        <dbReference type="EMBL" id="TMR27906.1"/>
    </source>
</evidence>
<keyword evidence="3 7" id="KW-0479">Metal-binding</keyword>
<evidence type="ECO:0000256" key="7">
    <source>
        <dbReference type="PIRSR" id="PIRSR602401-1"/>
    </source>
</evidence>
<evidence type="ECO:0000256" key="2">
    <source>
        <dbReference type="ARBA" id="ARBA00022617"/>
    </source>
</evidence>
<dbReference type="InterPro" id="IPR050196">
    <property type="entry name" value="Cytochrome_P450_Monoox"/>
</dbReference>
<dbReference type="PROSITE" id="PS00086">
    <property type="entry name" value="CYTOCHROME_P450"/>
    <property type="match status" value="1"/>
</dbReference>
<dbReference type="AlphaFoldDB" id="A0A5S4G4J8"/>
<evidence type="ECO:0000256" key="8">
    <source>
        <dbReference type="RuleBase" id="RU000461"/>
    </source>
</evidence>
<dbReference type="PRINTS" id="PR00463">
    <property type="entry name" value="EP450I"/>
</dbReference>
<protein>
    <submittedName>
        <fullName evidence="9">Cytochrome P450</fullName>
    </submittedName>
</protein>
<feature type="binding site" description="axial binding residue" evidence="7">
    <location>
        <position position="401"/>
    </location>
    <ligand>
        <name>heme</name>
        <dbReference type="ChEBI" id="CHEBI:30413"/>
    </ligand>
    <ligandPart>
        <name>Fe</name>
        <dbReference type="ChEBI" id="CHEBI:18248"/>
    </ligandPart>
</feature>
<evidence type="ECO:0000256" key="3">
    <source>
        <dbReference type="ARBA" id="ARBA00022723"/>
    </source>
</evidence>
<keyword evidence="6 8" id="KW-0503">Monooxygenase</keyword>
<dbReference type="Pfam" id="PF00067">
    <property type="entry name" value="p450"/>
    <property type="match status" value="1"/>
</dbReference>
<dbReference type="Proteomes" id="UP000305238">
    <property type="component" value="Unassembled WGS sequence"/>
</dbReference>
<accession>A0A5S4G4J8</accession>
<dbReference type="PRINTS" id="PR00385">
    <property type="entry name" value="P450"/>
</dbReference>
<keyword evidence="4 8" id="KW-0560">Oxidoreductase</keyword>
<comment type="caution">
    <text evidence="9">The sequence shown here is derived from an EMBL/GenBank/DDBJ whole genome shotgun (WGS) entry which is preliminary data.</text>
</comment>
<dbReference type="PANTHER" id="PTHR24291:SF50">
    <property type="entry name" value="BIFUNCTIONAL ALBAFLAVENONE MONOOXYGENASE_TERPENE SYNTHASE"/>
    <property type="match status" value="1"/>
</dbReference>
<dbReference type="EMBL" id="VCKZ01000464">
    <property type="protein sequence ID" value="TMR27906.1"/>
    <property type="molecule type" value="Genomic_DNA"/>
</dbReference>
<name>A0A5S4G4J8_9ACTN</name>